<proteinExistence type="predicted"/>
<keyword evidence="2" id="KW-0255">Endonuclease</keyword>
<gene>
    <name evidence="6" type="ORF">G7B40_033120</name>
</gene>
<sequence>MFKLRYLLTSLVVLSQISLSVQAQTFKAVVVSIGDGDTIRVKQNTKTLTVRLACIDAPEMSQAPFGQQAKNRLQQLIPIGSKIVLRGIETDQYERLVAEIYVNSRSINTNLVQEGQAVVYRHYLKGCSPQLQTSLLNAETSAKGQRLGLWSQLNPVMPWDFRRGENRTAS</sequence>
<feature type="signal peptide" evidence="4">
    <location>
        <begin position="1"/>
        <end position="23"/>
    </location>
</feature>
<organism evidence="6 7">
    <name type="scientific">Aetokthonos hydrillicola Thurmond2011</name>
    <dbReference type="NCBI Taxonomy" id="2712845"/>
    <lineage>
        <taxon>Bacteria</taxon>
        <taxon>Bacillati</taxon>
        <taxon>Cyanobacteriota</taxon>
        <taxon>Cyanophyceae</taxon>
        <taxon>Nostocales</taxon>
        <taxon>Hapalosiphonaceae</taxon>
        <taxon>Aetokthonos</taxon>
    </lineage>
</organism>
<dbReference type="EMBL" id="JAALHA020000024">
    <property type="protein sequence ID" value="MDR9899367.1"/>
    <property type="molecule type" value="Genomic_DNA"/>
</dbReference>
<keyword evidence="1" id="KW-0540">Nuclease</keyword>
<evidence type="ECO:0000256" key="1">
    <source>
        <dbReference type="ARBA" id="ARBA00022722"/>
    </source>
</evidence>
<dbReference type="Gene3D" id="2.40.50.90">
    <property type="match status" value="1"/>
</dbReference>
<dbReference type="AlphaFoldDB" id="A0AAP5IFT4"/>
<dbReference type="PROSITE" id="PS01123">
    <property type="entry name" value="TNASE_1"/>
    <property type="match status" value="1"/>
</dbReference>
<keyword evidence="3" id="KW-0378">Hydrolase</keyword>
<evidence type="ECO:0000259" key="5">
    <source>
        <dbReference type="PROSITE" id="PS50830"/>
    </source>
</evidence>
<name>A0AAP5IFT4_9CYAN</name>
<accession>A0AAP5IFT4</accession>
<evidence type="ECO:0000313" key="6">
    <source>
        <dbReference type="EMBL" id="MDR9899367.1"/>
    </source>
</evidence>
<evidence type="ECO:0000256" key="4">
    <source>
        <dbReference type="SAM" id="SignalP"/>
    </source>
</evidence>
<evidence type="ECO:0000313" key="7">
    <source>
        <dbReference type="Proteomes" id="UP000667802"/>
    </source>
</evidence>
<comment type="caution">
    <text evidence="6">The sequence shown here is derived from an EMBL/GenBank/DDBJ whole genome shotgun (WGS) entry which is preliminary data.</text>
</comment>
<dbReference type="Pfam" id="PF00565">
    <property type="entry name" value="SNase"/>
    <property type="match status" value="1"/>
</dbReference>
<dbReference type="InterPro" id="IPR035437">
    <property type="entry name" value="SNase_OB-fold_sf"/>
</dbReference>
<dbReference type="GO" id="GO:0004519">
    <property type="term" value="F:endonuclease activity"/>
    <property type="evidence" value="ECO:0007669"/>
    <property type="project" value="UniProtKB-KW"/>
</dbReference>
<dbReference type="Proteomes" id="UP000667802">
    <property type="component" value="Unassembled WGS sequence"/>
</dbReference>
<dbReference type="PANTHER" id="PTHR12302">
    <property type="entry name" value="EBNA2 BINDING PROTEIN P100"/>
    <property type="match status" value="1"/>
</dbReference>
<evidence type="ECO:0000256" key="2">
    <source>
        <dbReference type="ARBA" id="ARBA00022759"/>
    </source>
</evidence>
<feature type="chain" id="PRO_5042864817" evidence="4">
    <location>
        <begin position="24"/>
        <end position="170"/>
    </location>
</feature>
<dbReference type="PANTHER" id="PTHR12302:SF3">
    <property type="entry name" value="SERINE_THREONINE-PROTEIN KINASE 31"/>
    <property type="match status" value="1"/>
</dbReference>
<dbReference type="InterPro" id="IPR002071">
    <property type="entry name" value="Thermonucl_AS"/>
</dbReference>
<protein>
    <submittedName>
        <fullName evidence="6">Thermonuclease family protein</fullName>
    </submittedName>
</protein>
<evidence type="ECO:0000256" key="3">
    <source>
        <dbReference type="ARBA" id="ARBA00022801"/>
    </source>
</evidence>
<dbReference type="RefSeq" id="WP_208341303.1">
    <property type="nucleotide sequence ID" value="NZ_CAWQFN010000855.1"/>
</dbReference>
<keyword evidence="7" id="KW-1185">Reference proteome</keyword>
<dbReference type="PROSITE" id="PS50830">
    <property type="entry name" value="TNASE_3"/>
    <property type="match status" value="1"/>
</dbReference>
<dbReference type="SMART" id="SM00318">
    <property type="entry name" value="SNc"/>
    <property type="match status" value="1"/>
</dbReference>
<dbReference type="GO" id="GO:0003676">
    <property type="term" value="F:nucleic acid binding"/>
    <property type="evidence" value="ECO:0007669"/>
    <property type="project" value="InterPro"/>
</dbReference>
<dbReference type="InterPro" id="IPR016071">
    <property type="entry name" value="Staphylococal_nuclease_OB-fold"/>
</dbReference>
<feature type="domain" description="TNase-like" evidence="5">
    <location>
        <begin position="24"/>
        <end position="152"/>
    </location>
</feature>
<dbReference type="GO" id="GO:0016787">
    <property type="term" value="F:hydrolase activity"/>
    <property type="evidence" value="ECO:0007669"/>
    <property type="project" value="UniProtKB-KW"/>
</dbReference>
<reference evidence="7" key="1">
    <citation type="journal article" date="2021" name="Science">
        <title>Hunting the eagle killer: A cyanobacterial neurotoxin causes vacuolar myelinopathy.</title>
        <authorList>
            <person name="Breinlinger S."/>
            <person name="Phillips T.J."/>
            <person name="Haram B.N."/>
            <person name="Mares J."/>
            <person name="Martinez Yerena J.A."/>
            <person name="Hrouzek P."/>
            <person name="Sobotka R."/>
            <person name="Henderson W.M."/>
            <person name="Schmieder P."/>
            <person name="Williams S.M."/>
            <person name="Lauderdale J.D."/>
            <person name="Wilde H.D."/>
            <person name="Gerrin W."/>
            <person name="Kust A."/>
            <person name="Washington J.W."/>
            <person name="Wagner C."/>
            <person name="Geier B."/>
            <person name="Liebeke M."/>
            <person name="Enke H."/>
            <person name="Niedermeyer T.H.J."/>
            <person name="Wilde S.B."/>
        </authorList>
    </citation>
    <scope>NUCLEOTIDE SEQUENCE [LARGE SCALE GENOMIC DNA]</scope>
    <source>
        <strain evidence="7">Thurmond2011</strain>
    </source>
</reference>
<keyword evidence="4" id="KW-0732">Signal</keyword>
<dbReference type="SUPFAM" id="SSF50199">
    <property type="entry name" value="Staphylococcal nuclease"/>
    <property type="match status" value="1"/>
</dbReference>